<accession>A0ABW1EYN0</accession>
<proteinExistence type="predicted"/>
<dbReference type="InterPro" id="IPR036388">
    <property type="entry name" value="WH-like_DNA-bd_sf"/>
</dbReference>
<organism evidence="1 2">
    <name type="scientific">Kitasatospora aburaviensis</name>
    <dbReference type="NCBI Taxonomy" id="67265"/>
    <lineage>
        <taxon>Bacteria</taxon>
        <taxon>Bacillati</taxon>
        <taxon>Actinomycetota</taxon>
        <taxon>Actinomycetes</taxon>
        <taxon>Kitasatosporales</taxon>
        <taxon>Streptomycetaceae</taxon>
        <taxon>Kitasatospora</taxon>
    </lineage>
</organism>
<dbReference type="RefSeq" id="WP_345330784.1">
    <property type="nucleotide sequence ID" value="NZ_BAAAVH010000123.1"/>
</dbReference>
<evidence type="ECO:0008006" key="3">
    <source>
        <dbReference type="Google" id="ProtNLM"/>
    </source>
</evidence>
<sequence>MSTALPEPARTPQSATQAPCCAHCLQQRAALDAGLSAPAFRLLSAIVLRTAGDTVCSGAAAAAGLTSHQARPLLGELVRAGLLARARYRRARTTVTTFTIAQGENR</sequence>
<protein>
    <recommendedName>
        <fullName evidence="3">MarR family transcriptional regulator</fullName>
    </recommendedName>
</protein>
<comment type="caution">
    <text evidence="1">The sequence shown here is derived from an EMBL/GenBank/DDBJ whole genome shotgun (WGS) entry which is preliminary data.</text>
</comment>
<dbReference type="EMBL" id="JBHSOD010000020">
    <property type="protein sequence ID" value="MFC5886827.1"/>
    <property type="molecule type" value="Genomic_DNA"/>
</dbReference>
<name>A0ABW1EYN0_9ACTN</name>
<evidence type="ECO:0000313" key="2">
    <source>
        <dbReference type="Proteomes" id="UP001596067"/>
    </source>
</evidence>
<dbReference type="InterPro" id="IPR036390">
    <property type="entry name" value="WH_DNA-bd_sf"/>
</dbReference>
<dbReference type="SUPFAM" id="SSF46785">
    <property type="entry name" value="Winged helix' DNA-binding domain"/>
    <property type="match status" value="1"/>
</dbReference>
<dbReference type="Gene3D" id="1.10.10.10">
    <property type="entry name" value="Winged helix-like DNA-binding domain superfamily/Winged helix DNA-binding domain"/>
    <property type="match status" value="1"/>
</dbReference>
<reference evidence="2" key="1">
    <citation type="journal article" date="2019" name="Int. J. Syst. Evol. Microbiol.">
        <title>The Global Catalogue of Microorganisms (GCM) 10K type strain sequencing project: providing services to taxonomists for standard genome sequencing and annotation.</title>
        <authorList>
            <consortium name="The Broad Institute Genomics Platform"/>
            <consortium name="The Broad Institute Genome Sequencing Center for Infectious Disease"/>
            <person name="Wu L."/>
            <person name="Ma J."/>
        </authorList>
    </citation>
    <scope>NUCLEOTIDE SEQUENCE [LARGE SCALE GENOMIC DNA]</scope>
    <source>
        <strain evidence="2">CGMCC 4.1469</strain>
    </source>
</reference>
<dbReference type="Proteomes" id="UP001596067">
    <property type="component" value="Unassembled WGS sequence"/>
</dbReference>
<keyword evidence="2" id="KW-1185">Reference proteome</keyword>
<evidence type="ECO:0000313" key="1">
    <source>
        <dbReference type="EMBL" id="MFC5886827.1"/>
    </source>
</evidence>
<gene>
    <name evidence="1" type="ORF">ACFP0N_17815</name>
</gene>